<dbReference type="KEGG" id="buy:D8S85_00800"/>
<organism evidence="2 3">
    <name type="scientific">Butyricimonas faecalis</name>
    <dbReference type="NCBI Taxonomy" id="2093856"/>
    <lineage>
        <taxon>Bacteria</taxon>
        <taxon>Pseudomonadati</taxon>
        <taxon>Bacteroidota</taxon>
        <taxon>Bacteroidia</taxon>
        <taxon>Bacteroidales</taxon>
        <taxon>Odoribacteraceae</taxon>
        <taxon>Butyricimonas</taxon>
    </lineage>
</organism>
<protein>
    <submittedName>
        <fullName evidence="2">SAM-dependent methyltransferase</fullName>
    </submittedName>
</protein>
<dbReference type="Pfam" id="PF05430">
    <property type="entry name" value="Methyltransf_30"/>
    <property type="match status" value="1"/>
</dbReference>
<dbReference type="Gene3D" id="3.40.50.150">
    <property type="entry name" value="Vaccinia Virus protein VP39"/>
    <property type="match status" value="1"/>
</dbReference>
<keyword evidence="2" id="KW-0808">Transferase</keyword>
<name>A0A3Q9IRB5_9BACT</name>
<dbReference type="Proteomes" id="UP000270673">
    <property type="component" value="Chromosome"/>
</dbReference>
<keyword evidence="2" id="KW-0489">Methyltransferase</keyword>
<dbReference type="InterPro" id="IPR029063">
    <property type="entry name" value="SAM-dependent_MTases_sf"/>
</dbReference>
<dbReference type="PANTHER" id="PTHR39963:SF1">
    <property type="entry name" value="MNMC-LIKE METHYLTRANSFERASE DOMAIN-CONTAINING PROTEIN"/>
    <property type="match status" value="1"/>
</dbReference>
<accession>A0A3Q9IRB5</accession>
<dbReference type="CDD" id="cd02440">
    <property type="entry name" value="AdoMet_MTases"/>
    <property type="match status" value="1"/>
</dbReference>
<dbReference type="InterPro" id="IPR047785">
    <property type="entry name" value="tRNA_MNMC2"/>
</dbReference>
<gene>
    <name evidence="2" type="ORF">D8S85_00800</name>
</gene>
<dbReference type="EMBL" id="CP032819">
    <property type="protein sequence ID" value="AZS28231.1"/>
    <property type="molecule type" value="Genomic_DNA"/>
</dbReference>
<evidence type="ECO:0000313" key="2">
    <source>
        <dbReference type="EMBL" id="AZS28231.1"/>
    </source>
</evidence>
<dbReference type="InterPro" id="IPR008471">
    <property type="entry name" value="MnmC-like_methylTransf"/>
</dbReference>
<dbReference type="RefSeq" id="WP_106624370.1">
    <property type="nucleotide sequence ID" value="NZ_CP032819.1"/>
</dbReference>
<evidence type="ECO:0000259" key="1">
    <source>
        <dbReference type="Pfam" id="PF05430"/>
    </source>
</evidence>
<dbReference type="GO" id="GO:0032259">
    <property type="term" value="P:methylation"/>
    <property type="evidence" value="ECO:0007669"/>
    <property type="project" value="UniProtKB-KW"/>
</dbReference>
<evidence type="ECO:0000313" key="3">
    <source>
        <dbReference type="Proteomes" id="UP000270673"/>
    </source>
</evidence>
<dbReference type="AlphaFoldDB" id="A0A3Q9IRB5"/>
<dbReference type="GO" id="GO:0016645">
    <property type="term" value="F:oxidoreductase activity, acting on the CH-NH group of donors"/>
    <property type="evidence" value="ECO:0007669"/>
    <property type="project" value="InterPro"/>
</dbReference>
<keyword evidence="3" id="KW-1185">Reference proteome</keyword>
<proteinExistence type="predicted"/>
<dbReference type="NCBIfam" id="NF033855">
    <property type="entry name" value="tRNA_MNMC2"/>
    <property type="match status" value="1"/>
</dbReference>
<feature type="domain" description="MnmC-like methyltransferase" evidence="1">
    <location>
        <begin position="138"/>
        <end position="219"/>
    </location>
</feature>
<dbReference type="OrthoDB" id="9786494at2"/>
<reference evidence="2 3" key="1">
    <citation type="submission" date="2018-10" db="EMBL/GenBank/DDBJ databases">
        <title>Butyricimonas faecalis sp. nov., isolated from human faeces and emended description of the genus Butyricimonas.</title>
        <authorList>
            <person name="Le Roy T."/>
            <person name="Van der Smissen P."/>
            <person name="Paquot A."/>
            <person name="Delzenne N."/>
            <person name="Muccioli G."/>
            <person name="Collet J.-F."/>
            <person name="Cani P.D."/>
        </authorList>
    </citation>
    <scope>NUCLEOTIDE SEQUENCE [LARGE SCALE GENOMIC DNA]</scope>
    <source>
        <strain evidence="2 3">H184</strain>
    </source>
</reference>
<dbReference type="PANTHER" id="PTHR39963">
    <property type="entry name" value="SLL0983 PROTEIN"/>
    <property type="match status" value="1"/>
</dbReference>
<dbReference type="GO" id="GO:0004808">
    <property type="term" value="F:tRNA (5-methylaminomethyl-2-thiouridylate)(34)-methyltransferase activity"/>
    <property type="evidence" value="ECO:0007669"/>
    <property type="project" value="InterPro"/>
</dbReference>
<dbReference type="SUPFAM" id="SSF53335">
    <property type="entry name" value="S-adenosyl-L-methionine-dependent methyltransferases"/>
    <property type="match status" value="1"/>
</dbReference>
<sequence length="220" mass="25661">MNREIIITEDGSTTLYIPELNEHYHSIHGAIQESTHIFIKAGIEYYGQKDIRILEAGFGTGLNAFLTLLEARENQRKIVFHTFEKYPLTPQEVEKINYSDLFTPEDAPFFQQLHNAPWEEDVIITPYFTLHKHQADFEEVNFHEYFDIVFFDAFAPDVQPRLWTETMLSKFYKALKPEGILTTYCVKGTVKQALRNIGFNLKRLPGPPGKREMLRAVKQF</sequence>